<dbReference type="InterPro" id="IPR006426">
    <property type="entry name" value="Asn_synth_AEB"/>
</dbReference>
<dbReference type="GO" id="GO:0004066">
    <property type="term" value="F:asparagine synthase (glutamine-hydrolyzing) activity"/>
    <property type="evidence" value="ECO:0007669"/>
    <property type="project" value="UniProtKB-EC"/>
</dbReference>
<dbReference type="PIRSF" id="PIRSF001589">
    <property type="entry name" value="Asn_synthetase_glu-h"/>
    <property type="match status" value="1"/>
</dbReference>
<evidence type="ECO:0000256" key="8">
    <source>
        <dbReference type="PIRSR" id="PIRSR001589-2"/>
    </source>
</evidence>
<reference evidence="10 11" key="1">
    <citation type="journal article" date="2016" name="Nat. Commun.">
        <title>Thousands of microbial genomes shed light on interconnected biogeochemical processes in an aquifer system.</title>
        <authorList>
            <person name="Anantharaman K."/>
            <person name="Brown C.T."/>
            <person name="Hug L.A."/>
            <person name="Sharon I."/>
            <person name="Castelle C.J."/>
            <person name="Probst A.J."/>
            <person name="Thomas B.C."/>
            <person name="Singh A."/>
            <person name="Wilkins M.J."/>
            <person name="Karaoz U."/>
            <person name="Brodie E.L."/>
            <person name="Williams K.H."/>
            <person name="Hubbard S.S."/>
            <person name="Banfield J.F."/>
        </authorList>
    </citation>
    <scope>NUCLEOTIDE SEQUENCE [LARGE SCALE GENOMIC DNA]</scope>
</reference>
<dbReference type="InterPro" id="IPR029055">
    <property type="entry name" value="Ntn_hydrolases_N"/>
</dbReference>
<evidence type="ECO:0000256" key="6">
    <source>
        <dbReference type="ARBA" id="ARBA00022962"/>
    </source>
</evidence>
<dbReference type="GO" id="GO:0006529">
    <property type="term" value="P:asparagine biosynthetic process"/>
    <property type="evidence" value="ECO:0007669"/>
    <property type="project" value="InterPro"/>
</dbReference>
<dbReference type="GO" id="GO:0005829">
    <property type="term" value="C:cytosol"/>
    <property type="evidence" value="ECO:0007669"/>
    <property type="project" value="TreeGrafter"/>
</dbReference>
<evidence type="ECO:0000313" key="11">
    <source>
        <dbReference type="Proteomes" id="UP000177925"/>
    </source>
</evidence>
<dbReference type="SUPFAM" id="SSF52402">
    <property type="entry name" value="Adenine nucleotide alpha hydrolases-like"/>
    <property type="match status" value="1"/>
</dbReference>
<evidence type="ECO:0000313" key="10">
    <source>
        <dbReference type="EMBL" id="OGI42051.1"/>
    </source>
</evidence>
<dbReference type="InterPro" id="IPR051786">
    <property type="entry name" value="ASN_synthetase/amidase"/>
</dbReference>
<comment type="caution">
    <text evidence="10">The sequence shown here is derived from an EMBL/GenBank/DDBJ whole genome shotgun (WGS) entry which is preliminary data.</text>
</comment>
<dbReference type="EC" id="6.3.5.4" evidence="3"/>
<proteinExistence type="inferred from homology"/>
<keyword evidence="4 8" id="KW-0547">Nucleotide-binding</keyword>
<keyword evidence="6" id="KW-0315">Glutamine amidotransferase</keyword>
<evidence type="ECO:0000256" key="7">
    <source>
        <dbReference type="ARBA" id="ARBA00048741"/>
    </source>
</evidence>
<dbReference type="Proteomes" id="UP000177925">
    <property type="component" value="Unassembled WGS sequence"/>
</dbReference>
<sequence>MLQAVAHRGPDGNGTRLCSHAALGHCRLAIIDLAGGVQPMTSADRQTSIVFNGEIYNYKELRERLVVRGAVFVTESDTEVLLHLYRDEGQQGFSRLRGMYAFSLWDEKNKTGLLVRDPLGIKPLFYAETGDRQVYFASEAKALVIPGLLTPSLDPTSLHLLMNFRYLPGDRTLFHGVRQLAPGQILEWTAGKTKTHLITPLYHQRTDGDLIDALRDSVHHHLVSDVEVGCYLSGGIDSATITYLANLESRNPPRTFTLDLGDDPSEARHAARSAALLGNSNYLGARTDAVGIHLPKLIWHLEVPKINALQVYLLARHARQHVKVALSGLGGDELFLGYNAHRIMHLGASASRWTPTLISRALGGSASRIAKWSSPYAWSETERSFDMLGALGNWPRYYGILRNIWDSPDLRKQIYGPRLLDEPLPNAHEVLEEMWPANPDPVMAMAEFEWKNKMVNDLLWQEDRASMAVGLEVRVPLVDLHLAHHIQALDRNTLMPRGRPKGYLRENLRQHLPSEILNRPKSGFQVNSAEFFHQHLAKWNDTLLSTSHILDTGLFNPVFIKTVQQYPIARSTRWHYFMLYLILGTHLWSEIFEERKWPTA</sequence>
<comment type="pathway">
    <text evidence="1">Amino-acid biosynthesis; L-asparagine biosynthesis; L-asparagine from L-aspartate (L-Gln route): step 1/1.</text>
</comment>
<accession>A0A1F6TA69</accession>
<dbReference type="AlphaFoldDB" id="A0A1F6TA69"/>
<dbReference type="Gene3D" id="3.40.50.620">
    <property type="entry name" value="HUPs"/>
    <property type="match status" value="1"/>
</dbReference>
<dbReference type="SUPFAM" id="SSF56235">
    <property type="entry name" value="N-terminal nucleophile aminohydrolases (Ntn hydrolases)"/>
    <property type="match status" value="1"/>
</dbReference>
<dbReference type="GO" id="GO:0005524">
    <property type="term" value="F:ATP binding"/>
    <property type="evidence" value="ECO:0007669"/>
    <property type="project" value="UniProtKB-KW"/>
</dbReference>
<dbReference type="PANTHER" id="PTHR43284:SF1">
    <property type="entry name" value="ASPARAGINE SYNTHETASE"/>
    <property type="match status" value="1"/>
</dbReference>
<evidence type="ECO:0000256" key="1">
    <source>
        <dbReference type="ARBA" id="ARBA00005187"/>
    </source>
</evidence>
<evidence type="ECO:0000256" key="4">
    <source>
        <dbReference type="ARBA" id="ARBA00022741"/>
    </source>
</evidence>
<dbReference type="InterPro" id="IPR033738">
    <property type="entry name" value="AsnB_N"/>
</dbReference>
<feature type="domain" description="Glutamine amidotransferase type-2" evidence="9">
    <location>
        <begin position="1"/>
        <end position="191"/>
    </location>
</feature>
<dbReference type="EMBL" id="MFSS01000101">
    <property type="protein sequence ID" value="OGI42051.1"/>
    <property type="molecule type" value="Genomic_DNA"/>
</dbReference>
<protein>
    <recommendedName>
        <fullName evidence="3">asparagine synthase (glutamine-hydrolyzing)</fullName>
        <ecNumber evidence="3">6.3.5.4</ecNumber>
    </recommendedName>
</protein>
<gene>
    <name evidence="10" type="ORF">A2150_00125</name>
</gene>
<evidence type="ECO:0000259" key="9">
    <source>
        <dbReference type="PROSITE" id="PS51278"/>
    </source>
</evidence>
<dbReference type="CDD" id="cd00712">
    <property type="entry name" value="AsnB"/>
    <property type="match status" value="1"/>
</dbReference>
<name>A0A1F6TA69_9PROT</name>
<dbReference type="STRING" id="1817758.A2150_00125"/>
<dbReference type="CDD" id="cd01991">
    <property type="entry name" value="Asn_synthase_B_C"/>
    <property type="match status" value="1"/>
</dbReference>
<comment type="similarity">
    <text evidence="2">Belongs to the asparagine synthetase family.</text>
</comment>
<evidence type="ECO:0000256" key="5">
    <source>
        <dbReference type="ARBA" id="ARBA00022840"/>
    </source>
</evidence>
<comment type="catalytic activity">
    <reaction evidence="7">
        <text>L-aspartate + L-glutamine + ATP + H2O = L-asparagine + L-glutamate + AMP + diphosphate + H(+)</text>
        <dbReference type="Rhea" id="RHEA:12228"/>
        <dbReference type="ChEBI" id="CHEBI:15377"/>
        <dbReference type="ChEBI" id="CHEBI:15378"/>
        <dbReference type="ChEBI" id="CHEBI:29985"/>
        <dbReference type="ChEBI" id="CHEBI:29991"/>
        <dbReference type="ChEBI" id="CHEBI:30616"/>
        <dbReference type="ChEBI" id="CHEBI:33019"/>
        <dbReference type="ChEBI" id="CHEBI:58048"/>
        <dbReference type="ChEBI" id="CHEBI:58359"/>
        <dbReference type="ChEBI" id="CHEBI:456215"/>
        <dbReference type="EC" id="6.3.5.4"/>
    </reaction>
</comment>
<dbReference type="NCBIfam" id="TIGR01536">
    <property type="entry name" value="asn_synth_AEB"/>
    <property type="match status" value="1"/>
</dbReference>
<evidence type="ECO:0000256" key="3">
    <source>
        <dbReference type="ARBA" id="ARBA00012737"/>
    </source>
</evidence>
<dbReference type="Gene3D" id="3.60.20.10">
    <property type="entry name" value="Glutamine Phosphoribosylpyrophosphate, subunit 1, domain 1"/>
    <property type="match status" value="1"/>
</dbReference>
<evidence type="ECO:0000256" key="2">
    <source>
        <dbReference type="ARBA" id="ARBA00005752"/>
    </source>
</evidence>
<dbReference type="PANTHER" id="PTHR43284">
    <property type="entry name" value="ASPARAGINE SYNTHETASE (GLUTAMINE-HYDROLYZING)"/>
    <property type="match status" value="1"/>
</dbReference>
<dbReference type="InterPro" id="IPR001962">
    <property type="entry name" value="Asn_synthase"/>
</dbReference>
<dbReference type="PROSITE" id="PS51278">
    <property type="entry name" value="GATASE_TYPE_2"/>
    <property type="match status" value="1"/>
</dbReference>
<feature type="binding site" evidence="8">
    <location>
        <begin position="327"/>
        <end position="328"/>
    </location>
    <ligand>
        <name>ATP</name>
        <dbReference type="ChEBI" id="CHEBI:30616"/>
    </ligand>
</feature>
<dbReference type="InterPro" id="IPR017932">
    <property type="entry name" value="GATase_2_dom"/>
</dbReference>
<feature type="binding site" evidence="8">
    <location>
        <position position="77"/>
    </location>
    <ligand>
        <name>L-glutamine</name>
        <dbReference type="ChEBI" id="CHEBI:58359"/>
    </ligand>
</feature>
<dbReference type="InterPro" id="IPR014729">
    <property type="entry name" value="Rossmann-like_a/b/a_fold"/>
</dbReference>
<dbReference type="Pfam" id="PF13537">
    <property type="entry name" value="GATase_7"/>
    <property type="match status" value="1"/>
</dbReference>
<dbReference type="Pfam" id="PF00733">
    <property type="entry name" value="Asn_synthase"/>
    <property type="match status" value="1"/>
</dbReference>
<keyword evidence="5 8" id="KW-0067">ATP-binding</keyword>
<organism evidence="10 11">
    <name type="scientific">Candidatus Muproteobacteria bacterium RBG_16_64_11</name>
    <dbReference type="NCBI Taxonomy" id="1817758"/>
    <lineage>
        <taxon>Bacteria</taxon>
        <taxon>Pseudomonadati</taxon>
        <taxon>Pseudomonadota</taxon>
        <taxon>Candidatus Muproteobacteria</taxon>
    </lineage>
</organism>